<keyword evidence="2" id="KW-1185">Reference proteome</keyword>
<evidence type="ECO:0000313" key="1">
    <source>
        <dbReference type="EMBL" id="SHE57260.1"/>
    </source>
</evidence>
<gene>
    <name evidence="1" type="ORF">SAMN05443144_10265</name>
</gene>
<reference evidence="1 2" key="1">
    <citation type="submission" date="2016-11" db="EMBL/GenBank/DDBJ databases">
        <authorList>
            <person name="Jaros S."/>
            <person name="Januszkiewicz K."/>
            <person name="Wedrychowicz H."/>
        </authorList>
    </citation>
    <scope>NUCLEOTIDE SEQUENCE [LARGE SCALE GENOMIC DNA]</scope>
    <source>
        <strain evidence="1 2">DSM 21986</strain>
    </source>
</reference>
<accession>A0A1M4UL01</accession>
<protein>
    <submittedName>
        <fullName evidence="1">Uncharacterized protein</fullName>
    </submittedName>
</protein>
<dbReference type="Proteomes" id="UP000184041">
    <property type="component" value="Unassembled WGS sequence"/>
</dbReference>
<organism evidence="1 2">
    <name type="scientific">Fodinibius roseus</name>
    <dbReference type="NCBI Taxonomy" id="1194090"/>
    <lineage>
        <taxon>Bacteria</taxon>
        <taxon>Pseudomonadati</taxon>
        <taxon>Balneolota</taxon>
        <taxon>Balneolia</taxon>
        <taxon>Balneolales</taxon>
        <taxon>Balneolaceae</taxon>
        <taxon>Fodinibius</taxon>
    </lineage>
</organism>
<proteinExistence type="predicted"/>
<dbReference type="AlphaFoldDB" id="A0A1M4UL01"/>
<dbReference type="EMBL" id="FQUS01000002">
    <property type="protein sequence ID" value="SHE57260.1"/>
    <property type="molecule type" value="Genomic_DNA"/>
</dbReference>
<sequence length="34" mass="3939">MSDETNSQPYYLLPDVHDSILYALHTSEGLIRFI</sequence>
<evidence type="ECO:0000313" key="2">
    <source>
        <dbReference type="Proteomes" id="UP000184041"/>
    </source>
</evidence>
<name>A0A1M4UL01_9BACT</name>